<dbReference type="GO" id="GO:0004175">
    <property type="term" value="F:endopeptidase activity"/>
    <property type="evidence" value="ECO:0007669"/>
    <property type="project" value="TreeGrafter"/>
</dbReference>
<dbReference type="PANTHER" id="PTHR32060">
    <property type="entry name" value="TAIL-SPECIFIC PROTEASE"/>
    <property type="match status" value="1"/>
</dbReference>
<comment type="caution">
    <text evidence="2">The sequence shown here is derived from an EMBL/GenBank/DDBJ whole genome shotgun (WGS) entry which is preliminary data.</text>
</comment>
<reference evidence="2 3" key="1">
    <citation type="journal article" date="2018" name="Front. Plant Sci.">
        <title>Red Clover (Trifolium pratense) and Zigzag Clover (T. medium) - A Picture of Genomic Similarities and Differences.</title>
        <authorList>
            <person name="Dluhosova J."/>
            <person name="Istvanek J."/>
            <person name="Nedelnik J."/>
            <person name="Repkova J."/>
        </authorList>
    </citation>
    <scope>NUCLEOTIDE SEQUENCE [LARGE SCALE GENOMIC DNA]</scope>
    <source>
        <strain evidence="3">cv. 10/8</strain>
        <tissue evidence="2">Leaf</tissue>
    </source>
</reference>
<dbReference type="Proteomes" id="UP000265520">
    <property type="component" value="Unassembled WGS sequence"/>
</dbReference>
<evidence type="ECO:0000313" key="2">
    <source>
        <dbReference type="EMBL" id="MCH99120.1"/>
    </source>
</evidence>
<dbReference type="AlphaFoldDB" id="A0A392NH18"/>
<evidence type="ECO:0000259" key="1">
    <source>
        <dbReference type="PROSITE" id="PS50106"/>
    </source>
</evidence>
<dbReference type="EMBL" id="LXQA010039429">
    <property type="protein sequence ID" value="MCH99120.1"/>
    <property type="molecule type" value="Genomic_DNA"/>
</dbReference>
<feature type="non-terminal residue" evidence="2">
    <location>
        <position position="1"/>
    </location>
</feature>
<proteinExistence type="predicted"/>
<accession>A0A392NH18</accession>
<keyword evidence="3" id="KW-1185">Reference proteome</keyword>
<dbReference type="InterPro" id="IPR001478">
    <property type="entry name" value="PDZ"/>
</dbReference>
<protein>
    <submittedName>
        <fullName evidence="2">C-terminal processing chloroplastic-like</fullName>
    </submittedName>
</protein>
<feature type="domain" description="PDZ" evidence="1">
    <location>
        <begin position="1"/>
        <end position="70"/>
    </location>
</feature>
<sequence>SGTQGALTGVGISIGYPTKADMPSGGLVVISASPGGPAYRAGVLSGDVILTIDDTSTENMGLYDAAERLQ</sequence>
<dbReference type="SMART" id="SM00228">
    <property type="entry name" value="PDZ"/>
    <property type="match status" value="1"/>
</dbReference>
<dbReference type="PROSITE" id="PS50106">
    <property type="entry name" value="PDZ"/>
    <property type="match status" value="1"/>
</dbReference>
<dbReference type="PANTHER" id="PTHR32060:SF7">
    <property type="entry name" value="CARBOXYL-TERMINAL-PROCESSING PEPTIDASE 2, CHLOROPLASTIC"/>
    <property type="match status" value="1"/>
</dbReference>
<organism evidence="2 3">
    <name type="scientific">Trifolium medium</name>
    <dbReference type="NCBI Taxonomy" id="97028"/>
    <lineage>
        <taxon>Eukaryota</taxon>
        <taxon>Viridiplantae</taxon>
        <taxon>Streptophyta</taxon>
        <taxon>Embryophyta</taxon>
        <taxon>Tracheophyta</taxon>
        <taxon>Spermatophyta</taxon>
        <taxon>Magnoliopsida</taxon>
        <taxon>eudicotyledons</taxon>
        <taxon>Gunneridae</taxon>
        <taxon>Pentapetalae</taxon>
        <taxon>rosids</taxon>
        <taxon>fabids</taxon>
        <taxon>Fabales</taxon>
        <taxon>Fabaceae</taxon>
        <taxon>Papilionoideae</taxon>
        <taxon>50 kb inversion clade</taxon>
        <taxon>NPAAA clade</taxon>
        <taxon>Hologalegina</taxon>
        <taxon>IRL clade</taxon>
        <taxon>Trifolieae</taxon>
        <taxon>Trifolium</taxon>
    </lineage>
</organism>
<dbReference type="SUPFAM" id="SSF50156">
    <property type="entry name" value="PDZ domain-like"/>
    <property type="match status" value="1"/>
</dbReference>
<dbReference type="InterPro" id="IPR041489">
    <property type="entry name" value="PDZ_6"/>
</dbReference>
<dbReference type="Pfam" id="PF17820">
    <property type="entry name" value="PDZ_6"/>
    <property type="match status" value="1"/>
</dbReference>
<name>A0A392NH18_9FABA</name>
<evidence type="ECO:0000313" key="3">
    <source>
        <dbReference type="Proteomes" id="UP000265520"/>
    </source>
</evidence>
<gene>
    <name evidence="2" type="ORF">A2U01_0020131</name>
</gene>
<dbReference type="Gene3D" id="2.30.42.10">
    <property type="match status" value="1"/>
</dbReference>
<dbReference type="InterPro" id="IPR036034">
    <property type="entry name" value="PDZ_sf"/>
</dbReference>